<evidence type="ECO:0000256" key="1">
    <source>
        <dbReference type="ARBA" id="ARBA00022500"/>
    </source>
</evidence>
<dbReference type="CDD" id="cd16352">
    <property type="entry name" value="CheD"/>
    <property type="match status" value="1"/>
</dbReference>
<dbReference type="SUPFAM" id="SSF64438">
    <property type="entry name" value="CNF1/YfiH-like putative cysteine hydrolases"/>
    <property type="match status" value="1"/>
</dbReference>
<dbReference type="RefSeq" id="WP_188467280.1">
    <property type="nucleotide sequence ID" value="NZ_BAABHU010000016.1"/>
</dbReference>
<dbReference type="Proteomes" id="UP000636010">
    <property type="component" value="Unassembled WGS sequence"/>
</dbReference>
<evidence type="ECO:0000256" key="2">
    <source>
        <dbReference type="ARBA" id="ARBA00022801"/>
    </source>
</evidence>
<reference evidence="5" key="1">
    <citation type="journal article" date="2019" name="Int. J. Syst. Evol. Microbiol.">
        <title>The Global Catalogue of Microorganisms (GCM) 10K type strain sequencing project: providing services to taxonomists for standard genome sequencing and annotation.</title>
        <authorList>
            <consortium name="The Broad Institute Genomics Platform"/>
            <consortium name="The Broad Institute Genome Sequencing Center for Infectious Disease"/>
            <person name="Wu L."/>
            <person name="Ma J."/>
        </authorList>
    </citation>
    <scope>NUCLEOTIDE SEQUENCE [LARGE SCALE GENOMIC DNA]</scope>
    <source>
        <strain evidence="5">CGMCC 1.10832</strain>
    </source>
</reference>
<keyword evidence="5" id="KW-1185">Reference proteome</keyword>
<protein>
    <recommendedName>
        <fullName evidence="3">Probable chemoreceptor glutamine deamidase CheD</fullName>
        <ecNumber evidence="3">3.5.1.44</ecNumber>
    </recommendedName>
</protein>
<evidence type="ECO:0000313" key="4">
    <source>
        <dbReference type="EMBL" id="GGC51693.1"/>
    </source>
</evidence>
<dbReference type="InterPro" id="IPR038592">
    <property type="entry name" value="CheD-like_sf"/>
</dbReference>
<evidence type="ECO:0000256" key="3">
    <source>
        <dbReference type="HAMAP-Rule" id="MF_01440"/>
    </source>
</evidence>
<comment type="function">
    <text evidence="3">Probably deamidates glutamine residues to glutamate on methyl-accepting chemotaxis receptors (MCPs), playing an important role in chemotaxis.</text>
</comment>
<accession>A0ABQ1N1X5</accession>
<sequence>MTTEIERKELFVHPGEIIVKHAPAVLWTVLGSCVSVILYDVKKRIVGMNHYMLPAWNGKENPTAMYGDIAIRNLISRMLAMGCRIEDLQARIVGGAEQTNKTFEIGKKNINVAFEAIRKENIHIICSQIGGACGRKIKFISSKGELYIKALNEAQKIDTQLVKKIK</sequence>
<organism evidence="4 5">
    <name type="scientific">Marivirga lumbricoides</name>
    <dbReference type="NCBI Taxonomy" id="1046115"/>
    <lineage>
        <taxon>Bacteria</taxon>
        <taxon>Pseudomonadati</taxon>
        <taxon>Bacteroidota</taxon>
        <taxon>Cytophagia</taxon>
        <taxon>Cytophagales</taxon>
        <taxon>Marivirgaceae</taxon>
        <taxon>Marivirga</taxon>
    </lineage>
</organism>
<name>A0ABQ1N1X5_9BACT</name>
<dbReference type="EC" id="3.5.1.44" evidence="3"/>
<comment type="catalytic activity">
    <reaction evidence="3">
        <text>L-glutaminyl-[protein] + H2O = L-glutamyl-[protein] + NH4(+)</text>
        <dbReference type="Rhea" id="RHEA:16441"/>
        <dbReference type="Rhea" id="RHEA-COMP:10207"/>
        <dbReference type="Rhea" id="RHEA-COMP:10208"/>
        <dbReference type="ChEBI" id="CHEBI:15377"/>
        <dbReference type="ChEBI" id="CHEBI:28938"/>
        <dbReference type="ChEBI" id="CHEBI:29973"/>
        <dbReference type="ChEBI" id="CHEBI:30011"/>
        <dbReference type="EC" id="3.5.1.44"/>
    </reaction>
</comment>
<proteinExistence type="inferred from homology"/>
<dbReference type="Gene3D" id="3.30.1330.200">
    <property type="match status" value="1"/>
</dbReference>
<keyword evidence="2 3" id="KW-0378">Hydrolase</keyword>
<evidence type="ECO:0000313" key="5">
    <source>
        <dbReference type="Proteomes" id="UP000636010"/>
    </source>
</evidence>
<comment type="caution">
    <text evidence="4">The sequence shown here is derived from an EMBL/GenBank/DDBJ whole genome shotgun (WGS) entry which is preliminary data.</text>
</comment>
<dbReference type="EMBL" id="BMEC01000016">
    <property type="protein sequence ID" value="GGC51693.1"/>
    <property type="molecule type" value="Genomic_DNA"/>
</dbReference>
<dbReference type="PANTHER" id="PTHR35147:SF3">
    <property type="entry name" value="CHEMORECEPTOR GLUTAMINE DEAMIDASE CHED 1-RELATED"/>
    <property type="match status" value="1"/>
</dbReference>
<dbReference type="Pfam" id="PF03975">
    <property type="entry name" value="CheD"/>
    <property type="match status" value="1"/>
</dbReference>
<keyword evidence="1 3" id="KW-0145">Chemotaxis</keyword>
<gene>
    <name evidence="3 4" type="primary">cheD</name>
    <name evidence="4" type="ORF">GCM10011506_41770</name>
</gene>
<comment type="similarity">
    <text evidence="3">Belongs to the CheD family.</text>
</comment>
<dbReference type="PANTHER" id="PTHR35147">
    <property type="entry name" value="CHEMORECEPTOR GLUTAMINE DEAMIDASE CHED-RELATED"/>
    <property type="match status" value="1"/>
</dbReference>
<dbReference type="PROSITE" id="PS51257">
    <property type="entry name" value="PROKAR_LIPOPROTEIN"/>
    <property type="match status" value="1"/>
</dbReference>
<dbReference type="InterPro" id="IPR011324">
    <property type="entry name" value="Cytotoxic_necrot_fac-like_cat"/>
</dbReference>
<dbReference type="HAMAP" id="MF_01440">
    <property type="entry name" value="CheD"/>
    <property type="match status" value="1"/>
</dbReference>
<dbReference type="InterPro" id="IPR005659">
    <property type="entry name" value="Chemorcpt_Glu_NH3ase_CheD"/>
</dbReference>